<name>X1HPQ7_9ZZZZ</name>
<evidence type="ECO:0000313" key="2">
    <source>
        <dbReference type="EMBL" id="GAH59020.1"/>
    </source>
</evidence>
<organism evidence="2">
    <name type="scientific">marine sediment metagenome</name>
    <dbReference type="NCBI Taxonomy" id="412755"/>
    <lineage>
        <taxon>unclassified sequences</taxon>
        <taxon>metagenomes</taxon>
        <taxon>ecological metagenomes</taxon>
    </lineage>
</organism>
<accession>X1HPQ7</accession>
<feature type="non-terminal residue" evidence="2">
    <location>
        <position position="283"/>
    </location>
</feature>
<dbReference type="SUPFAM" id="SSF56935">
    <property type="entry name" value="Porins"/>
    <property type="match status" value="1"/>
</dbReference>
<feature type="non-terminal residue" evidence="2">
    <location>
        <position position="1"/>
    </location>
</feature>
<feature type="domain" description="Outer membrane protein beta-barrel" evidence="1">
    <location>
        <begin position="174"/>
        <end position="283"/>
    </location>
</feature>
<comment type="caution">
    <text evidence="2">The sequence shown here is derived from an EMBL/GenBank/DDBJ whole genome shotgun (WGS) entry which is preliminary data.</text>
</comment>
<protein>
    <recommendedName>
        <fullName evidence="1">Outer membrane protein beta-barrel domain-containing protein</fullName>
    </recommendedName>
</protein>
<dbReference type="AlphaFoldDB" id="X1HPQ7"/>
<dbReference type="InterPro" id="IPR041700">
    <property type="entry name" value="OMP_b-brl_3"/>
</dbReference>
<dbReference type="Pfam" id="PF14905">
    <property type="entry name" value="OMP_b-brl_3"/>
    <property type="match status" value="1"/>
</dbReference>
<dbReference type="EMBL" id="BARU01021297">
    <property type="protein sequence ID" value="GAH59020.1"/>
    <property type="molecule type" value="Genomic_DNA"/>
</dbReference>
<proteinExistence type="predicted"/>
<gene>
    <name evidence="2" type="ORF">S03H2_34865</name>
</gene>
<reference evidence="2" key="1">
    <citation type="journal article" date="2014" name="Front. Microbiol.">
        <title>High frequency of phylogenetically diverse reductive dehalogenase-homologous genes in deep subseafloor sedimentary metagenomes.</title>
        <authorList>
            <person name="Kawai M."/>
            <person name="Futagami T."/>
            <person name="Toyoda A."/>
            <person name="Takaki Y."/>
            <person name="Nishi S."/>
            <person name="Hori S."/>
            <person name="Arai W."/>
            <person name="Tsubouchi T."/>
            <person name="Morono Y."/>
            <person name="Uchiyama I."/>
            <person name="Ito T."/>
            <person name="Fujiyama A."/>
            <person name="Inagaki F."/>
            <person name="Takami H."/>
        </authorList>
    </citation>
    <scope>NUCLEOTIDE SEQUENCE</scope>
    <source>
        <strain evidence="2">Expedition CK06-06</strain>
    </source>
</reference>
<sequence length="283" mass="32780">ELINNPSAKYEAEGMSGIINIVLKSGKAGKNKTTIMINAGYPEIVGSNAGYSGMTSKTRFFVNAGIKHNTRFQIKEHLRENYENPNAYNYYQYDRQDENLNDAFINSNFEYAINKKQKIGISFIGSKKFNNADRQINYETLTKMGQKQTESLKEINIDLNNYTIDVNLNYRYNFNKGRFLTSKIHYSLFDQLYEMNNTFYPELTSENTELQNTYSKQINKETDFSLDYVHPFNDSILFETGYNFNAKDLLNDFNSDSYNNNSGEWIDDPALANELNYIQLINA</sequence>
<evidence type="ECO:0000259" key="1">
    <source>
        <dbReference type="Pfam" id="PF14905"/>
    </source>
</evidence>